<evidence type="ECO:0000256" key="6">
    <source>
        <dbReference type="ARBA" id="ARBA00017157"/>
    </source>
</evidence>
<evidence type="ECO:0000256" key="12">
    <source>
        <dbReference type="ARBA" id="ARBA00022786"/>
    </source>
</evidence>
<evidence type="ECO:0000256" key="8">
    <source>
        <dbReference type="ARBA" id="ARBA00022679"/>
    </source>
</evidence>
<dbReference type="SUPFAM" id="SSF57850">
    <property type="entry name" value="RING/U-box"/>
    <property type="match status" value="1"/>
</dbReference>
<dbReference type="GO" id="GO:0005829">
    <property type="term" value="C:cytosol"/>
    <property type="evidence" value="ECO:0007669"/>
    <property type="project" value="UniProtKB-SubCell"/>
</dbReference>
<evidence type="ECO:0000256" key="14">
    <source>
        <dbReference type="ARBA" id="ARBA00032366"/>
    </source>
</evidence>
<dbReference type="GO" id="GO:1990116">
    <property type="term" value="P:ribosome-associated ubiquitin-dependent protein catabolic process"/>
    <property type="evidence" value="ECO:0007669"/>
    <property type="project" value="UniProtKB-UniRule"/>
</dbReference>
<keyword evidence="9 16" id="KW-0479">Metal-binding</keyword>
<keyword evidence="7" id="KW-0963">Cytoplasm</keyword>
<keyword evidence="20" id="KW-1185">Reference proteome</keyword>
<evidence type="ECO:0000256" key="10">
    <source>
        <dbReference type="ARBA" id="ARBA00022737"/>
    </source>
</evidence>
<comment type="similarity">
    <text evidence="4 16">Belongs to the LTN1 family.</text>
</comment>
<dbReference type="EMBL" id="CAJNRD030001124">
    <property type="protein sequence ID" value="CAG5107122.1"/>
    <property type="molecule type" value="Genomic_DNA"/>
</dbReference>
<dbReference type="Pfam" id="PF23009">
    <property type="entry name" value="UBC_like"/>
    <property type="match status" value="1"/>
</dbReference>
<keyword evidence="8 16" id="KW-0808">Transferase</keyword>
<feature type="compositionally biased region" description="Polar residues" evidence="17">
    <location>
        <begin position="9"/>
        <end position="20"/>
    </location>
</feature>
<dbReference type="GO" id="GO:0008270">
    <property type="term" value="F:zinc ion binding"/>
    <property type="evidence" value="ECO:0007669"/>
    <property type="project" value="UniProtKB-KW"/>
</dbReference>
<comment type="pathway">
    <text evidence="3 16">Protein modification; protein ubiquitination.</text>
</comment>
<dbReference type="GO" id="GO:0016567">
    <property type="term" value="P:protein ubiquitination"/>
    <property type="evidence" value="ECO:0007669"/>
    <property type="project" value="UniProtKB-UniPathway"/>
</dbReference>
<name>A0A8J2MS93_COTCN</name>
<evidence type="ECO:0000256" key="2">
    <source>
        <dbReference type="ARBA" id="ARBA00004514"/>
    </source>
</evidence>
<evidence type="ECO:0000256" key="15">
    <source>
        <dbReference type="PROSITE-ProRule" id="PRU00175"/>
    </source>
</evidence>
<dbReference type="GO" id="GO:1990112">
    <property type="term" value="C:RQC complex"/>
    <property type="evidence" value="ECO:0007669"/>
    <property type="project" value="UniProtKB-UniRule"/>
</dbReference>
<evidence type="ECO:0000313" key="20">
    <source>
        <dbReference type="Proteomes" id="UP000786811"/>
    </source>
</evidence>
<proteinExistence type="inferred from homology"/>
<gene>
    <name evidence="19" type="ORF">HICCMSTLAB_LOCUS12597</name>
</gene>
<evidence type="ECO:0000259" key="18">
    <source>
        <dbReference type="PROSITE" id="PS50089"/>
    </source>
</evidence>
<dbReference type="InterPro" id="IPR016024">
    <property type="entry name" value="ARM-type_fold"/>
</dbReference>
<dbReference type="FunFam" id="3.30.40.10:FF:000038">
    <property type="entry name" value="E3 ubiquitin-protein ligase listerin"/>
    <property type="match status" value="1"/>
</dbReference>
<dbReference type="EC" id="2.3.2.27" evidence="5 16"/>
<dbReference type="GO" id="GO:0043023">
    <property type="term" value="F:ribosomal large subunit binding"/>
    <property type="evidence" value="ECO:0007669"/>
    <property type="project" value="TreeGrafter"/>
</dbReference>
<keyword evidence="13 16" id="KW-0862">Zinc</keyword>
<dbReference type="InterPro" id="IPR054478">
    <property type="entry name" value="LTN1_UBC"/>
</dbReference>
<comment type="function">
    <text evidence="16">E3 ubiquitin-protein ligase. Component of the ribosome quality control complex (RQC), a ribosome-associated complex that mediates ubiquitination and extraction of incompletely synthesized nascent chains for proteasomal degradation.</text>
</comment>
<dbReference type="OrthoDB" id="6108at2759"/>
<comment type="catalytic activity">
    <reaction evidence="1 16">
        <text>S-ubiquitinyl-[E2 ubiquitin-conjugating enzyme]-L-cysteine + [acceptor protein]-L-lysine = [E2 ubiquitin-conjugating enzyme]-L-cysteine + N(6)-ubiquitinyl-[acceptor protein]-L-lysine.</text>
        <dbReference type="EC" id="2.3.2.27"/>
    </reaction>
</comment>
<dbReference type="Pfam" id="PF22958">
    <property type="entry name" value="Ltn1_1st"/>
    <property type="match status" value="1"/>
</dbReference>
<feature type="domain" description="RING-type" evidence="18">
    <location>
        <begin position="1641"/>
        <end position="1688"/>
    </location>
</feature>
<dbReference type="Proteomes" id="UP000786811">
    <property type="component" value="Unassembled WGS sequence"/>
</dbReference>
<evidence type="ECO:0000256" key="5">
    <source>
        <dbReference type="ARBA" id="ARBA00012483"/>
    </source>
</evidence>
<dbReference type="PANTHER" id="PTHR12389">
    <property type="entry name" value="ZINC FINGER PROTEIN 294"/>
    <property type="match status" value="1"/>
</dbReference>
<accession>A0A8J2MS93</accession>
<dbReference type="Pfam" id="PF22999">
    <property type="entry name" value="LTN1_E3_ligase_6th"/>
    <property type="match status" value="1"/>
</dbReference>
<comment type="subunit">
    <text evidence="16">Component of the ribosome quality control complex (RQC).</text>
</comment>
<dbReference type="InterPro" id="IPR054477">
    <property type="entry name" value="LTN1_E3_ligase_6th"/>
</dbReference>
<dbReference type="GO" id="GO:0072344">
    <property type="term" value="P:rescue of stalled ribosome"/>
    <property type="evidence" value="ECO:0007669"/>
    <property type="project" value="UniProtKB-UniRule"/>
</dbReference>
<comment type="caution">
    <text evidence="19">The sequence shown here is derived from an EMBL/GenBank/DDBJ whole genome shotgun (WGS) entry which is preliminary data.</text>
</comment>
<dbReference type="InterPro" id="IPR054476">
    <property type="entry name" value="Ltn1_N"/>
</dbReference>
<dbReference type="InterPro" id="IPR039795">
    <property type="entry name" value="LTN1/Rkr1"/>
</dbReference>
<dbReference type="GO" id="GO:0061630">
    <property type="term" value="F:ubiquitin protein ligase activity"/>
    <property type="evidence" value="ECO:0007669"/>
    <property type="project" value="UniProtKB-UniRule"/>
</dbReference>
<evidence type="ECO:0000256" key="13">
    <source>
        <dbReference type="ARBA" id="ARBA00022833"/>
    </source>
</evidence>
<dbReference type="UniPathway" id="UPA00143"/>
<evidence type="ECO:0000256" key="9">
    <source>
        <dbReference type="ARBA" id="ARBA00022723"/>
    </source>
</evidence>
<dbReference type="InterPro" id="IPR013083">
    <property type="entry name" value="Znf_RING/FYVE/PHD"/>
</dbReference>
<dbReference type="Gene3D" id="3.30.40.10">
    <property type="entry name" value="Zinc/RING finger domain, C3HC4 (zinc finger)"/>
    <property type="match status" value="1"/>
</dbReference>
<keyword evidence="10" id="KW-0677">Repeat</keyword>
<organism evidence="19 20">
    <name type="scientific">Cotesia congregata</name>
    <name type="common">Parasitoid wasp</name>
    <name type="synonym">Apanteles congregatus</name>
    <dbReference type="NCBI Taxonomy" id="51543"/>
    <lineage>
        <taxon>Eukaryota</taxon>
        <taxon>Metazoa</taxon>
        <taxon>Ecdysozoa</taxon>
        <taxon>Arthropoda</taxon>
        <taxon>Hexapoda</taxon>
        <taxon>Insecta</taxon>
        <taxon>Pterygota</taxon>
        <taxon>Neoptera</taxon>
        <taxon>Endopterygota</taxon>
        <taxon>Hymenoptera</taxon>
        <taxon>Apocrita</taxon>
        <taxon>Ichneumonoidea</taxon>
        <taxon>Braconidae</taxon>
        <taxon>Microgastrinae</taxon>
        <taxon>Cotesia</taxon>
    </lineage>
</organism>
<dbReference type="Gene3D" id="1.25.10.10">
    <property type="entry name" value="Leucine-rich Repeat Variant"/>
    <property type="match status" value="1"/>
</dbReference>
<dbReference type="PROSITE" id="PS50089">
    <property type="entry name" value="ZF_RING_2"/>
    <property type="match status" value="1"/>
</dbReference>
<evidence type="ECO:0000256" key="4">
    <source>
        <dbReference type="ARBA" id="ARBA00007997"/>
    </source>
</evidence>
<comment type="subcellular location">
    <subcellularLocation>
        <location evidence="2">Cytoplasm</location>
        <location evidence="2">Cytosol</location>
    </subcellularLocation>
</comment>
<evidence type="ECO:0000256" key="7">
    <source>
        <dbReference type="ARBA" id="ARBA00022490"/>
    </source>
</evidence>
<evidence type="ECO:0000256" key="1">
    <source>
        <dbReference type="ARBA" id="ARBA00000900"/>
    </source>
</evidence>
<dbReference type="CDD" id="cd16491">
    <property type="entry name" value="RING-CH-C4HC3_LTN1"/>
    <property type="match status" value="1"/>
</dbReference>
<dbReference type="InterPro" id="IPR039804">
    <property type="entry name" value="RING-CH-C4HC3_LTN1"/>
</dbReference>
<evidence type="ECO:0000256" key="11">
    <source>
        <dbReference type="ARBA" id="ARBA00022771"/>
    </source>
</evidence>
<evidence type="ECO:0000256" key="17">
    <source>
        <dbReference type="SAM" id="MobiDB-lite"/>
    </source>
</evidence>
<keyword evidence="11 15" id="KW-0863">Zinc-finger</keyword>
<evidence type="ECO:0000256" key="16">
    <source>
        <dbReference type="RuleBase" id="RU367090"/>
    </source>
</evidence>
<dbReference type="SUPFAM" id="SSF48371">
    <property type="entry name" value="ARM repeat"/>
    <property type="match status" value="1"/>
</dbReference>
<feature type="region of interest" description="Disordered" evidence="17">
    <location>
        <begin position="1"/>
        <end position="20"/>
    </location>
</feature>
<sequence>MGKNKAQRTKNNAKPSNSARSAEFLGSAMPNFVGFSAVKDGGYVPVLPGLSLNQLNEVEISAIDSNFQVVFKKMNKKDATTKFKALQEFADLVKESPLQTVEAILPFWPKLYSTLAVDVEHRVRDAAQITHGVLVKKVGKSIATYLKQLAGPWFTSQFDPFPPAASAASNSLHETFPDKKYVDAIIYCQDEILSYICYNINVQTPQLLNITHKAMNLAPEILEAKYQRILICSLQGYCSYLKQAPHQQIEKTSSSHHQIINGNKFWKLAKHEIPLIKISFFNIITSLIENCKDILKDSEKKTITSIMNSLDENEPGVISAVWECMLIAIDKIDDWYTYVSIEKLVLPKLWRVLRSGGQGCASIIYPNLLPLISQFPKFDLDKKNLFFNFFDNMSQGFMAKNVLVSRSEITAIIKSYIECLRYTILLNNNDIDLCGKLVREQLIPAIESFITDYTPVKLVLFNEAAELLRYWSKNRNSEDYKSYGELIVIFWSELESMFNRFMDKESETFEKVTVDNIWDAQIKLLTALKCSSNVNRKSLRIKFEDTDKAESKEQLFSQQSTDNVLVKEINNFVTKLCIKLINNYDKNTSKNIDPLSRLICQFESQFLFEEVCKVYTNGDNLLEFYNKTFKVWLGDNNAKVNEIVKIIFTLLQYMKDEDKNSVLNSLTSMNNSKVLNCAISCALNDKNMNDQVIKSWRKDDYTSEYLSRLTEKVISDNCEESKKVLLQSFKSCGDDFCISEQAVCGVLNVLCDYLTQSEEIAESLITFTSQLSLLIWNYKKLIPATLKLFKTLFKMSNKDSLSLDLKESVQTSWTTGLMSIYHKITPNELFKLQEECMKIMYEKMYSSDFKTSDGTDLVLNFLEASNNYNYDEALTSLIKFNNNIEKNSLDEWVPAVKNFILHTEIVCGNFNSVNPIKSVSLECPIRLSSEPEEEEEEQGMPEKMMRCLKWSLFTTKLINKLIMQLNDEYEDDEFESIIKSSLDNSSEQLRNILLITSLGKLYNDHYKFSCNADAIKQIYVSLHFECKSLREKIPLNVWKEIILDSLDVDKYWTEWGSIFSLFLQYYADDKIYFSEIKSQARVILSEYTTENGENSVSLIQDVKAVILAQLILNDDDDDDDDESNTLSLNVLEKIIKRNQVDKEFLLFNRDISSVSWSEFILPLELVRLFTKSLQKVPTKMTTEMRDAAVIYLSSWLMSLNKSIAHHKDLKLQCFVVALSQLFCAIKNLLSRVTEKDFEEIRTGFVDEWNNIFADDINREIANTWMYYADLFNNETEFLTSILMLNYLGNAIKLLDGAIFFKEPTDAPITVTSDDLIKFSLKLILSPIPSLQLSAHHALNRLIPTLVEQDKNTIEQENFDATTLNIYKFEDIILQTQKIVDTILLDFKLCDSITCTVKPYTDSYTYTFGYILTWLNVLEMCSHAHADLRYQYGEILKNDYFSSLMNNVFRLMPAKMLEFTDKRTPLFEFVNLFKDQPLLNLNDSLTSSTLDHVVCWVYTNCLRYMPVLARQWWSEVESRVGSTMEKITTLYVSPILCREELTVNKLNDVPNLTIIVYPTVRELNAVYRMDDSKLELKMILPTNYPLGTVTVEPRQHAGGAANWKNSHMQLSIFLNHQNGSIWDGLMMWKNNLDKKFSGVEECYICFSIFHINTYQIPKLSCYTCRKKFHAPCLYKWFSTSQKSTCPICRNIF</sequence>
<evidence type="ECO:0000313" key="19">
    <source>
        <dbReference type="EMBL" id="CAG5107122.1"/>
    </source>
</evidence>
<dbReference type="PANTHER" id="PTHR12389:SF0">
    <property type="entry name" value="E3 UBIQUITIN-PROTEIN LIGASE LISTERIN"/>
    <property type="match status" value="1"/>
</dbReference>
<evidence type="ECO:0000256" key="3">
    <source>
        <dbReference type="ARBA" id="ARBA00004906"/>
    </source>
</evidence>
<dbReference type="InterPro" id="IPR001841">
    <property type="entry name" value="Znf_RING"/>
</dbReference>
<protein>
    <recommendedName>
        <fullName evidence="6 16">E3 ubiquitin-protein ligase listerin</fullName>
        <ecNumber evidence="5 16">2.3.2.27</ecNumber>
    </recommendedName>
    <alternativeName>
        <fullName evidence="14 16">RING-type E3 ubiquitin transferase listerin</fullName>
    </alternativeName>
</protein>
<keyword evidence="12 16" id="KW-0833">Ubl conjugation pathway</keyword>
<reference evidence="19" key="1">
    <citation type="submission" date="2021-04" db="EMBL/GenBank/DDBJ databases">
        <authorList>
            <person name="Chebbi M.A.C M."/>
        </authorList>
    </citation>
    <scope>NUCLEOTIDE SEQUENCE</scope>
</reference>
<dbReference type="InterPro" id="IPR011989">
    <property type="entry name" value="ARM-like"/>
</dbReference>